<evidence type="ECO:0000313" key="1">
    <source>
        <dbReference type="EMBL" id="GHI38996.1"/>
    </source>
</evidence>
<dbReference type="EMBL" id="BNDY01000009">
    <property type="protein sequence ID" value="GHI38996.1"/>
    <property type="molecule type" value="Genomic_DNA"/>
</dbReference>
<evidence type="ECO:0000313" key="2">
    <source>
        <dbReference type="Proteomes" id="UP001050808"/>
    </source>
</evidence>
<name>A0ABQ3QNY8_9ACTN</name>
<dbReference type="Proteomes" id="UP001050808">
    <property type="component" value="Unassembled WGS sequence"/>
</dbReference>
<keyword evidence="2" id="KW-1185">Reference proteome</keyword>
<organism evidence="1 2">
    <name type="scientific">Streptomyces violascens</name>
    <dbReference type="NCBI Taxonomy" id="67381"/>
    <lineage>
        <taxon>Bacteria</taxon>
        <taxon>Bacillati</taxon>
        <taxon>Actinomycetota</taxon>
        <taxon>Actinomycetes</taxon>
        <taxon>Kitasatosporales</taxon>
        <taxon>Streptomycetaceae</taxon>
        <taxon>Streptomyces</taxon>
    </lineage>
</organism>
<reference evidence="1" key="1">
    <citation type="submission" date="2024-05" db="EMBL/GenBank/DDBJ databases">
        <title>Whole genome shotgun sequence of Streptomyces violascens NBRC 12920.</title>
        <authorList>
            <person name="Komaki H."/>
            <person name="Tamura T."/>
        </authorList>
    </citation>
    <scope>NUCLEOTIDE SEQUENCE</scope>
    <source>
        <strain evidence="1">NBRC 12920</strain>
    </source>
</reference>
<accession>A0ABQ3QNY8</accession>
<protein>
    <submittedName>
        <fullName evidence="1">Uncharacterized protein</fullName>
    </submittedName>
</protein>
<sequence>MEAEAEALADGPLFFPSSLLHAAAPSARAPMARADMRVRPVVVVRVVVRPVRVLRMRAPSLPCAYEPPRPVTQAPPLSSRATVLRRVWGRRNTAFAVQLMIVMGL</sequence>
<proteinExistence type="predicted"/>
<comment type="caution">
    <text evidence="1">The sequence shown here is derived from an EMBL/GenBank/DDBJ whole genome shotgun (WGS) entry which is preliminary data.</text>
</comment>
<gene>
    <name evidence="1" type="ORF">Sviol_34040</name>
</gene>